<keyword evidence="4" id="KW-1185">Reference proteome</keyword>
<evidence type="ECO:0000313" key="4">
    <source>
        <dbReference type="Proteomes" id="UP000664534"/>
    </source>
</evidence>
<keyword evidence="1" id="KW-0175">Coiled coil</keyword>
<protein>
    <recommendedName>
        <fullName evidence="2">BTB domain-containing protein</fullName>
    </recommendedName>
</protein>
<dbReference type="PANTHER" id="PTHR47843">
    <property type="entry name" value="BTB DOMAIN-CONTAINING PROTEIN-RELATED"/>
    <property type="match status" value="1"/>
</dbReference>
<dbReference type="InterPro" id="IPR000210">
    <property type="entry name" value="BTB/POZ_dom"/>
</dbReference>
<evidence type="ECO:0000313" key="3">
    <source>
        <dbReference type="EMBL" id="CAF9935201.1"/>
    </source>
</evidence>
<dbReference type="Proteomes" id="UP000664534">
    <property type="component" value="Unassembled WGS sequence"/>
</dbReference>
<dbReference type="OrthoDB" id="9997739at2759"/>
<evidence type="ECO:0000259" key="2">
    <source>
        <dbReference type="PROSITE" id="PS50097"/>
    </source>
</evidence>
<organism evidence="3 4">
    <name type="scientific">Imshaugia aleurites</name>
    <dbReference type="NCBI Taxonomy" id="172621"/>
    <lineage>
        <taxon>Eukaryota</taxon>
        <taxon>Fungi</taxon>
        <taxon>Dikarya</taxon>
        <taxon>Ascomycota</taxon>
        <taxon>Pezizomycotina</taxon>
        <taxon>Lecanoromycetes</taxon>
        <taxon>OSLEUM clade</taxon>
        <taxon>Lecanoromycetidae</taxon>
        <taxon>Lecanorales</taxon>
        <taxon>Lecanorineae</taxon>
        <taxon>Parmeliaceae</taxon>
        <taxon>Imshaugia</taxon>
    </lineage>
</organism>
<dbReference type="SUPFAM" id="SSF54695">
    <property type="entry name" value="POZ domain"/>
    <property type="match status" value="1"/>
</dbReference>
<dbReference type="InterPro" id="IPR011333">
    <property type="entry name" value="SKP1/BTB/POZ_sf"/>
</dbReference>
<dbReference type="PROSITE" id="PS50097">
    <property type="entry name" value="BTB"/>
    <property type="match status" value="1"/>
</dbReference>
<dbReference type="AlphaFoldDB" id="A0A8H3FZK8"/>
<name>A0A8H3FZK8_9LECA</name>
<reference evidence="3" key="1">
    <citation type="submission" date="2021-03" db="EMBL/GenBank/DDBJ databases">
        <authorList>
            <person name="Tagirdzhanova G."/>
        </authorList>
    </citation>
    <scope>NUCLEOTIDE SEQUENCE</scope>
</reference>
<accession>A0A8H3FZK8</accession>
<dbReference type="Gene3D" id="3.30.710.10">
    <property type="entry name" value="Potassium Channel Kv1.1, Chain A"/>
    <property type="match status" value="1"/>
</dbReference>
<feature type="domain" description="BTB" evidence="2">
    <location>
        <begin position="12"/>
        <end position="76"/>
    </location>
</feature>
<evidence type="ECO:0000256" key="1">
    <source>
        <dbReference type="SAM" id="Coils"/>
    </source>
</evidence>
<comment type="caution">
    <text evidence="3">The sequence shown here is derived from an EMBL/GenBank/DDBJ whole genome shotgun (WGS) entry which is preliminary data.</text>
</comment>
<sequence length="371" mass="41984">MSSPFVGPIFEILAGPHHTSFLAHASILEKSETLRAVVQGKWKDSIEHKIVLEDWDPQTISRLLEWLYTGDYESPFPAKTSQPQTEVMKIEIPKISMSSIPDVKKIAPCTFDFGNGGKKFGTTPKESESAKGSKRPPTPLANIYFKKADPEIVTFRSEAFKQWAAKFTETPCDLNFEATLLAHAKLYALADYMLLPTLQAQAFQRLKDLLGFISAKVYTPPSHPGVLVFRDPAVVDDILTLVRYVYANTTGLESEEEPLRKLVSTFVAQNYDQFEDDKGEVLKLMGQGGDFPGDLHNKVRRNELALNEEVKALEEKMRRNERVKKEEIEALESKVWRNEVGFSEYVKALEKELVKAKTTIQELQKGKTRPF</sequence>
<feature type="coiled-coil region" evidence="1">
    <location>
        <begin position="296"/>
        <end position="366"/>
    </location>
</feature>
<proteinExistence type="predicted"/>
<gene>
    <name evidence="3" type="ORF">IMSHALPRED_010136</name>
</gene>
<dbReference type="EMBL" id="CAJPDT010000082">
    <property type="protein sequence ID" value="CAF9935201.1"/>
    <property type="molecule type" value="Genomic_DNA"/>
</dbReference>